<feature type="region of interest" description="Disordered" evidence="1">
    <location>
        <begin position="1"/>
        <end position="24"/>
    </location>
</feature>
<feature type="region of interest" description="Disordered" evidence="1">
    <location>
        <begin position="71"/>
        <end position="144"/>
    </location>
</feature>
<dbReference type="PANTHER" id="PTHR34130:SF3">
    <property type="entry name" value="DUF1645 FAMILY PROTEIN"/>
    <property type="match status" value="1"/>
</dbReference>
<feature type="compositionally biased region" description="Polar residues" evidence="1">
    <location>
        <begin position="71"/>
        <end position="83"/>
    </location>
</feature>
<organism evidence="2 3">
    <name type="scientific">Ziziphus jujuba var. spinosa</name>
    <dbReference type="NCBI Taxonomy" id="714518"/>
    <lineage>
        <taxon>Eukaryota</taxon>
        <taxon>Viridiplantae</taxon>
        <taxon>Streptophyta</taxon>
        <taxon>Embryophyta</taxon>
        <taxon>Tracheophyta</taxon>
        <taxon>Spermatophyta</taxon>
        <taxon>Magnoliopsida</taxon>
        <taxon>eudicotyledons</taxon>
        <taxon>Gunneridae</taxon>
        <taxon>Pentapetalae</taxon>
        <taxon>rosids</taxon>
        <taxon>fabids</taxon>
        <taxon>Rosales</taxon>
        <taxon>Rhamnaceae</taxon>
        <taxon>Paliureae</taxon>
        <taxon>Ziziphus</taxon>
    </lineage>
</organism>
<feature type="compositionally biased region" description="Polar residues" evidence="1">
    <location>
        <begin position="133"/>
        <end position="143"/>
    </location>
</feature>
<evidence type="ECO:0000313" key="2">
    <source>
        <dbReference type="EMBL" id="KAH7544657.1"/>
    </source>
</evidence>
<comment type="caution">
    <text evidence="2">The sequence shown here is derived from an EMBL/GenBank/DDBJ whole genome shotgun (WGS) entry which is preliminary data.</text>
</comment>
<dbReference type="OrthoDB" id="752671at2759"/>
<proteinExistence type="predicted"/>
<dbReference type="Proteomes" id="UP000813462">
    <property type="component" value="Unassembled WGS sequence"/>
</dbReference>
<gene>
    <name evidence="2" type="ORF">FEM48_Zijuj01G0009100</name>
</gene>
<name>A0A978VY73_ZIZJJ</name>
<dbReference type="EMBL" id="JAEACU010000001">
    <property type="protein sequence ID" value="KAH7544657.1"/>
    <property type="molecule type" value="Genomic_DNA"/>
</dbReference>
<evidence type="ECO:0000256" key="1">
    <source>
        <dbReference type="SAM" id="MobiDB-lite"/>
    </source>
</evidence>
<dbReference type="AlphaFoldDB" id="A0A978VY73"/>
<sequence>MEYPNNIHFQNPKDSEEAVSSPDQLPESTFEFFFSNTTSSDNDNITMCSADDIIISGKLVPSFKGISDLQYSSSSSFHHNPNKTVADDDDEMKQRAFRRRSQSSSELEMNSEKRSKTKLVRKNRSLDYRKPHPSSNTSMVSTESETELLRNLSLTSVEKSEVQLKKATKQIRRSFLMFGLVKVPVEMELSDIKYRQLQRTPSGIFPQANQRSVKGSWKLLNALICRDHGSVAVTPSVCAPQACATSTLAIVSGQTTNC</sequence>
<evidence type="ECO:0000313" key="3">
    <source>
        <dbReference type="Proteomes" id="UP000813462"/>
    </source>
</evidence>
<accession>A0A978VY73</accession>
<dbReference type="PANTHER" id="PTHR34130">
    <property type="entry name" value="OS08G0243800 PROTEIN"/>
    <property type="match status" value="1"/>
</dbReference>
<reference evidence="2" key="1">
    <citation type="journal article" date="2021" name="Front. Plant Sci.">
        <title>Chromosome-Scale Genome Assembly for Chinese Sour Jujube and Insights Into Its Genome Evolution and Domestication Signature.</title>
        <authorList>
            <person name="Shen L.-Y."/>
            <person name="Luo H."/>
            <person name="Wang X.-L."/>
            <person name="Wang X.-M."/>
            <person name="Qiu X.-J."/>
            <person name="Liu H."/>
            <person name="Zhou S.-S."/>
            <person name="Jia K.-H."/>
            <person name="Nie S."/>
            <person name="Bao Y.-T."/>
            <person name="Zhang R.-G."/>
            <person name="Yun Q.-Z."/>
            <person name="Chai Y.-H."/>
            <person name="Lu J.-Y."/>
            <person name="Li Y."/>
            <person name="Zhao S.-W."/>
            <person name="Mao J.-F."/>
            <person name="Jia S.-G."/>
            <person name="Mao Y.-M."/>
        </authorList>
    </citation>
    <scope>NUCLEOTIDE SEQUENCE</scope>
    <source>
        <strain evidence="2">AT0</strain>
        <tissue evidence="2">Leaf</tissue>
    </source>
</reference>
<protein>
    <submittedName>
        <fullName evidence="2">Uncharacterized protein</fullName>
    </submittedName>
</protein>